<evidence type="ECO:0000256" key="1">
    <source>
        <dbReference type="ARBA" id="ARBA00022679"/>
    </source>
</evidence>
<feature type="domain" description="Rhodanese" evidence="3">
    <location>
        <begin position="167"/>
        <end position="277"/>
    </location>
</feature>
<gene>
    <name evidence="4" type="primary">sseA</name>
    <name evidence="4" type="ORF">GCM10010960_12190</name>
</gene>
<evidence type="ECO:0000313" key="4">
    <source>
        <dbReference type="EMBL" id="GGF91835.1"/>
    </source>
</evidence>
<keyword evidence="2" id="KW-0677">Repeat</keyword>
<name>A0A917CKQ5_9GAMM</name>
<dbReference type="Pfam" id="PF00581">
    <property type="entry name" value="Rhodanese"/>
    <property type="match status" value="2"/>
</dbReference>
<dbReference type="Gene3D" id="3.40.250.10">
    <property type="entry name" value="Rhodanese-like domain"/>
    <property type="match status" value="2"/>
</dbReference>
<dbReference type="CDD" id="cd01448">
    <property type="entry name" value="TST_Repeat_1"/>
    <property type="match status" value="1"/>
</dbReference>
<dbReference type="SUPFAM" id="SSF52821">
    <property type="entry name" value="Rhodanese/Cell cycle control phosphatase"/>
    <property type="match status" value="2"/>
</dbReference>
<evidence type="ECO:0000259" key="3">
    <source>
        <dbReference type="PROSITE" id="PS50206"/>
    </source>
</evidence>
<dbReference type="RefSeq" id="WP_188448862.1">
    <property type="nucleotide sequence ID" value="NZ_BMFO01000002.1"/>
</dbReference>
<keyword evidence="5" id="KW-1185">Reference proteome</keyword>
<sequence length="282" mass="29918">MPLISVHDLAAGLNDPGVRILDARFSLADADAGRAAYAHGHIAGAHHLDLNHDLSGPKNDPRLGRHPLPSEAHWQAVLERLGIGPDDRVVVYDAADGAMAAARAWFLFTLCGHAQVSVLDGGLSAWVAHGLPLEYAEAEAPPPSRYPLAYRSDLLISAEELRRALRGNPQAVLLDARAPERFRGDVEPLDTKAGHIPDALNRPFSENLQNGRFKPAAALRAEFATLTAGRSDILLSCGSGVTACHNALALAQAGISGWRLFAPSWSGWIADPENPVATGDAG</sequence>
<dbReference type="Proteomes" id="UP000632858">
    <property type="component" value="Unassembled WGS sequence"/>
</dbReference>
<dbReference type="CDD" id="cd01449">
    <property type="entry name" value="TST_Repeat_2"/>
    <property type="match status" value="1"/>
</dbReference>
<evidence type="ECO:0000313" key="5">
    <source>
        <dbReference type="Proteomes" id="UP000632858"/>
    </source>
</evidence>
<dbReference type="PROSITE" id="PS50206">
    <property type="entry name" value="RHODANESE_3"/>
    <property type="match status" value="2"/>
</dbReference>
<protein>
    <submittedName>
        <fullName evidence="4">Thiosulfate sulfurtransferase</fullName>
    </submittedName>
</protein>
<comment type="caution">
    <text evidence="4">The sequence shown here is derived from an EMBL/GenBank/DDBJ whole genome shotgun (WGS) entry which is preliminary data.</text>
</comment>
<reference evidence="4" key="1">
    <citation type="journal article" date="2014" name="Int. J. Syst. Evol. Microbiol.">
        <title>Complete genome sequence of Corynebacterium casei LMG S-19264T (=DSM 44701T), isolated from a smear-ripened cheese.</title>
        <authorList>
            <consortium name="US DOE Joint Genome Institute (JGI-PGF)"/>
            <person name="Walter F."/>
            <person name="Albersmeier A."/>
            <person name="Kalinowski J."/>
            <person name="Ruckert C."/>
        </authorList>
    </citation>
    <scope>NUCLEOTIDE SEQUENCE</scope>
    <source>
        <strain evidence="4">CGMCC 1.12726</strain>
    </source>
</reference>
<proteinExistence type="predicted"/>
<dbReference type="PANTHER" id="PTHR11364">
    <property type="entry name" value="THIOSULFATE SULFERTANSFERASE"/>
    <property type="match status" value="1"/>
</dbReference>
<dbReference type="GO" id="GO:0004792">
    <property type="term" value="F:thiosulfate-cyanide sulfurtransferase activity"/>
    <property type="evidence" value="ECO:0007669"/>
    <property type="project" value="TreeGrafter"/>
</dbReference>
<keyword evidence="1" id="KW-0808">Transferase</keyword>
<organism evidence="4 5">
    <name type="scientific">Arenimonas maotaiensis</name>
    <dbReference type="NCBI Taxonomy" id="1446479"/>
    <lineage>
        <taxon>Bacteria</taxon>
        <taxon>Pseudomonadati</taxon>
        <taxon>Pseudomonadota</taxon>
        <taxon>Gammaproteobacteria</taxon>
        <taxon>Lysobacterales</taxon>
        <taxon>Lysobacteraceae</taxon>
        <taxon>Arenimonas</taxon>
    </lineage>
</organism>
<dbReference type="SMART" id="SM00450">
    <property type="entry name" value="RHOD"/>
    <property type="match status" value="2"/>
</dbReference>
<dbReference type="PANTHER" id="PTHR11364:SF27">
    <property type="entry name" value="SULFURTRANSFERASE"/>
    <property type="match status" value="1"/>
</dbReference>
<dbReference type="EMBL" id="BMFO01000002">
    <property type="protein sequence ID" value="GGF91835.1"/>
    <property type="molecule type" value="Genomic_DNA"/>
</dbReference>
<dbReference type="InterPro" id="IPR036873">
    <property type="entry name" value="Rhodanese-like_dom_sf"/>
</dbReference>
<dbReference type="InterPro" id="IPR045078">
    <property type="entry name" value="TST/MPST-like"/>
</dbReference>
<feature type="domain" description="Rhodanese" evidence="3">
    <location>
        <begin position="14"/>
        <end position="135"/>
    </location>
</feature>
<dbReference type="InterPro" id="IPR001763">
    <property type="entry name" value="Rhodanese-like_dom"/>
</dbReference>
<accession>A0A917CKQ5</accession>
<reference evidence="4" key="2">
    <citation type="submission" date="2020-09" db="EMBL/GenBank/DDBJ databases">
        <authorList>
            <person name="Sun Q."/>
            <person name="Zhou Y."/>
        </authorList>
    </citation>
    <scope>NUCLEOTIDE SEQUENCE</scope>
    <source>
        <strain evidence="4">CGMCC 1.12726</strain>
    </source>
</reference>
<evidence type="ECO:0000256" key="2">
    <source>
        <dbReference type="ARBA" id="ARBA00022737"/>
    </source>
</evidence>
<dbReference type="AlphaFoldDB" id="A0A917CKQ5"/>